<dbReference type="EMBL" id="LR796859">
    <property type="protein sequence ID" value="CAB4170823.1"/>
    <property type="molecule type" value="Genomic_DNA"/>
</dbReference>
<evidence type="ECO:0000313" key="1">
    <source>
        <dbReference type="EMBL" id="CAB4154902.1"/>
    </source>
</evidence>
<dbReference type="EMBL" id="LR796625">
    <property type="protein sequence ID" value="CAB4154902.1"/>
    <property type="molecule type" value="Genomic_DNA"/>
</dbReference>
<reference evidence="1" key="1">
    <citation type="submission" date="2020-04" db="EMBL/GenBank/DDBJ databases">
        <authorList>
            <person name="Chiriac C."/>
            <person name="Salcher M."/>
            <person name="Ghai R."/>
            <person name="Kavagutti S V."/>
        </authorList>
    </citation>
    <scope>NUCLEOTIDE SEQUENCE</scope>
</reference>
<dbReference type="EMBL" id="LR797270">
    <property type="protein sequence ID" value="CAB4198414.1"/>
    <property type="molecule type" value="Genomic_DNA"/>
</dbReference>
<accession>A0A6J5N8R9</accession>
<organism evidence="1">
    <name type="scientific">uncultured Caudovirales phage</name>
    <dbReference type="NCBI Taxonomy" id="2100421"/>
    <lineage>
        <taxon>Viruses</taxon>
        <taxon>Duplodnaviria</taxon>
        <taxon>Heunggongvirae</taxon>
        <taxon>Uroviricota</taxon>
        <taxon>Caudoviricetes</taxon>
        <taxon>Peduoviridae</taxon>
        <taxon>Maltschvirus</taxon>
        <taxon>Maltschvirus maltsch</taxon>
    </lineage>
</organism>
<protein>
    <submittedName>
        <fullName evidence="1">Uncharacterized protein</fullName>
    </submittedName>
</protein>
<sequence length="61" mass="7267">MSNLTLETKIEIWNYQYNGIWYELHVDATEQRFIKEVFAESGEVTPDLMAHFHEVVDNINH</sequence>
<name>A0A6J5N8R9_9CAUD</name>
<gene>
    <name evidence="3" type="ORF">UFOVP1307_83</name>
    <name evidence="1" type="ORF">UFOVP651_40</name>
    <name evidence="2" type="ORF">UFOVP902_119</name>
</gene>
<proteinExistence type="predicted"/>
<evidence type="ECO:0000313" key="3">
    <source>
        <dbReference type="EMBL" id="CAB4198414.1"/>
    </source>
</evidence>
<evidence type="ECO:0000313" key="2">
    <source>
        <dbReference type="EMBL" id="CAB4170823.1"/>
    </source>
</evidence>